<dbReference type="EMBL" id="CP030864">
    <property type="protein sequence ID" value="AXE28133.1"/>
    <property type="molecule type" value="Genomic_DNA"/>
</dbReference>
<evidence type="ECO:0000256" key="1">
    <source>
        <dbReference type="ARBA" id="ARBA00022598"/>
    </source>
</evidence>
<dbReference type="PANTHER" id="PTHR43585">
    <property type="entry name" value="FUMIPYRROLE BIOSYNTHESIS PROTEIN C"/>
    <property type="match status" value="1"/>
</dbReference>
<evidence type="ECO:0000259" key="6">
    <source>
        <dbReference type="PROSITE" id="PS50975"/>
    </source>
</evidence>
<dbReference type="GO" id="GO:0005524">
    <property type="term" value="F:ATP binding"/>
    <property type="evidence" value="ECO:0007669"/>
    <property type="project" value="UniProtKB-UniRule"/>
</dbReference>
<protein>
    <recommendedName>
        <fullName evidence="6">ATP-grasp domain-containing protein</fullName>
    </recommendedName>
</protein>
<dbReference type="Pfam" id="PF13535">
    <property type="entry name" value="ATP-grasp_4"/>
    <property type="match status" value="1"/>
</dbReference>
<sequence>MPDLPDPTAADRPDRSDLPGLPEPRPTAVLLNPRDLVIAAAQRLGLSVVVAADPSSPVPVPDGLPCTVLRTPWITDPADLVRRLRALAPAGPASVFGFGEAGAGTAAAVNRELGWPGNPPEALEAFRDKARLRAVVGDRAGVPVAYEVCSDREQARAAAARIGFPCVIKPVAGTGSSGVRLLTTPEEAEAHLAALEFTAQYVVEEFLEGAEYSVEAVSTPAGHRVLAVTEKATTGAPHFVETGHVLPVALDPADEAAVTAVVTATLDAAGLRYGPSHTEVMLTAAGPRLIESHGRPGGDRISDMLGLALGEDVFAQMMLAVFGLPEPARAARRRVAGIRYVTFDRSVPVPPHGTGTALVASLPGVAEVEISVPAGELPPPVAASGDRHGFVVATGDTREELEANLARAVRTLTAA</sequence>
<keyword evidence="1" id="KW-0436">Ligase</keyword>
<dbReference type="PROSITE" id="PS50975">
    <property type="entry name" value="ATP_GRASP"/>
    <property type="match status" value="1"/>
</dbReference>
<dbReference type="InterPro" id="IPR052032">
    <property type="entry name" value="ATP-dep_AA_Ligase"/>
</dbReference>
<dbReference type="SMART" id="SM01209">
    <property type="entry name" value="GARS_A"/>
    <property type="match status" value="1"/>
</dbReference>
<accession>A0A344UB62</accession>
<reference evidence="7 8" key="1">
    <citation type="submission" date="2018-01" db="EMBL/GenBank/DDBJ databases">
        <title>Draft genome Sequence of streptomyces globosus LZH-48.</title>
        <authorList>
            <person name="Ran K."/>
            <person name="Li Z."/>
            <person name="Wei S."/>
            <person name="Dong R."/>
        </authorList>
    </citation>
    <scope>NUCLEOTIDE SEQUENCE [LARGE SCALE GENOMIC DNA]</scope>
    <source>
        <strain evidence="7 8">LZH-48</strain>
        <plasmid evidence="7 8">unnamed2</plasmid>
    </source>
</reference>
<dbReference type="RefSeq" id="WP_114059294.1">
    <property type="nucleotide sequence ID" value="NZ_CP030864.1"/>
</dbReference>
<organism evidence="7 8">
    <name type="scientific">Streptomyces globosus</name>
    <dbReference type="NCBI Taxonomy" id="68209"/>
    <lineage>
        <taxon>Bacteria</taxon>
        <taxon>Bacillati</taxon>
        <taxon>Actinomycetota</taxon>
        <taxon>Actinomycetes</taxon>
        <taxon>Kitasatosporales</taxon>
        <taxon>Streptomycetaceae</taxon>
        <taxon>Streptomyces</taxon>
    </lineage>
</organism>
<dbReference type="GO" id="GO:0046872">
    <property type="term" value="F:metal ion binding"/>
    <property type="evidence" value="ECO:0007669"/>
    <property type="project" value="InterPro"/>
</dbReference>
<geneLocation type="plasmid" evidence="7 8">
    <name>unnamed2</name>
</geneLocation>
<dbReference type="InterPro" id="IPR011761">
    <property type="entry name" value="ATP-grasp"/>
</dbReference>
<dbReference type="SUPFAM" id="SSF56059">
    <property type="entry name" value="Glutathione synthetase ATP-binding domain-like"/>
    <property type="match status" value="1"/>
</dbReference>
<dbReference type="Pfam" id="PF18603">
    <property type="entry name" value="LAL_C2"/>
    <property type="match status" value="1"/>
</dbReference>
<dbReference type="PANTHER" id="PTHR43585:SF2">
    <property type="entry name" value="ATP-GRASP ENZYME FSQD"/>
    <property type="match status" value="1"/>
</dbReference>
<evidence type="ECO:0000256" key="2">
    <source>
        <dbReference type="ARBA" id="ARBA00022741"/>
    </source>
</evidence>
<keyword evidence="3 4" id="KW-0067">ATP-binding</keyword>
<dbReference type="InterPro" id="IPR013815">
    <property type="entry name" value="ATP_grasp_subdomain_1"/>
</dbReference>
<keyword evidence="2 4" id="KW-0547">Nucleotide-binding</keyword>
<keyword evidence="7" id="KW-0614">Plasmid</keyword>
<dbReference type="AlphaFoldDB" id="A0A344UB62"/>
<evidence type="ECO:0000313" key="7">
    <source>
        <dbReference type="EMBL" id="AXE28133.1"/>
    </source>
</evidence>
<evidence type="ECO:0000256" key="3">
    <source>
        <dbReference type="ARBA" id="ARBA00022840"/>
    </source>
</evidence>
<dbReference type="Gene3D" id="3.30.470.20">
    <property type="entry name" value="ATP-grasp fold, B domain"/>
    <property type="match status" value="1"/>
</dbReference>
<feature type="domain" description="ATP-grasp" evidence="6">
    <location>
        <begin position="133"/>
        <end position="322"/>
    </location>
</feature>
<dbReference type="Gene3D" id="3.30.1490.20">
    <property type="entry name" value="ATP-grasp fold, A domain"/>
    <property type="match status" value="1"/>
</dbReference>
<proteinExistence type="predicted"/>
<dbReference type="Gene3D" id="3.40.50.20">
    <property type="match status" value="1"/>
</dbReference>
<keyword evidence="8" id="KW-1185">Reference proteome</keyword>
<dbReference type="InterPro" id="IPR040570">
    <property type="entry name" value="LAL_C2"/>
</dbReference>
<name>A0A344UB62_9ACTN</name>
<dbReference type="OrthoDB" id="6964321at2"/>
<gene>
    <name evidence="7" type="ORF">C0216_32085</name>
</gene>
<dbReference type="Proteomes" id="UP000252004">
    <property type="component" value="Plasmid unnamed2"/>
</dbReference>
<dbReference type="KEGG" id="sgz:C0216_32085"/>
<feature type="region of interest" description="Disordered" evidence="5">
    <location>
        <begin position="1"/>
        <end position="26"/>
    </location>
</feature>
<evidence type="ECO:0000256" key="4">
    <source>
        <dbReference type="PROSITE-ProRule" id="PRU00409"/>
    </source>
</evidence>
<dbReference type="GO" id="GO:0016874">
    <property type="term" value="F:ligase activity"/>
    <property type="evidence" value="ECO:0007669"/>
    <property type="project" value="UniProtKB-KW"/>
</dbReference>
<evidence type="ECO:0000256" key="5">
    <source>
        <dbReference type="SAM" id="MobiDB-lite"/>
    </source>
</evidence>
<evidence type="ECO:0000313" key="8">
    <source>
        <dbReference type="Proteomes" id="UP000252004"/>
    </source>
</evidence>